<dbReference type="Proteomes" id="UP000320333">
    <property type="component" value="Unassembled WGS sequence"/>
</dbReference>
<dbReference type="InterPro" id="IPR050300">
    <property type="entry name" value="GDXG_lipolytic_enzyme"/>
</dbReference>
<dbReference type="PANTHER" id="PTHR48081:SF33">
    <property type="entry name" value="KYNURENINE FORMAMIDASE"/>
    <property type="match status" value="1"/>
</dbReference>
<organism evidence="3 4">
    <name type="scientific">Chytriomyces confervae</name>
    <dbReference type="NCBI Taxonomy" id="246404"/>
    <lineage>
        <taxon>Eukaryota</taxon>
        <taxon>Fungi</taxon>
        <taxon>Fungi incertae sedis</taxon>
        <taxon>Chytridiomycota</taxon>
        <taxon>Chytridiomycota incertae sedis</taxon>
        <taxon>Chytridiomycetes</taxon>
        <taxon>Chytridiales</taxon>
        <taxon>Chytriomycetaceae</taxon>
        <taxon>Chytriomyces</taxon>
    </lineage>
</organism>
<proteinExistence type="predicted"/>
<evidence type="ECO:0000256" key="1">
    <source>
        <dbReference type="ARBA" id="ARBA00022801"/>
    </source>
</evidence>
<protein>
    <recommendedName>
        <fullName evidence="2">BD-FAE-like domain-containing protein</fullName>
    </recommendedName>
</protein>
<dbReference type="Gene3D" id="3.40.50.1820">
    <property type="entry name" value="alpha/beta hydrolase"/>
    <property type="match status" value="1"/>
</dbReference>
<dbReference type="InterPro" id="IPR029058">
    <property type="entry name" value="AB_hydrolase_fold"/>
</dbReference>
<dbReference type="PANTHER" id="PTHR48081">
    <property type="entry name" value="AB HYDROLASE SUPERFAMILY PROTEIN C4A8.06C"/>
    <property type="match status" value="1"/>
</dbReference>
<keyword evidence="4" id="KW-1185">Reference proteome</keyword>
<evidence type="ECO:0000313" key="3">
    <source>
        <dbReference type="EMBL" id="TPX64247.1"/>
    </source>
</evidence>
<feature type="domain" description="BD-FAE-like" evidence="2">
    <location>
        <begin position="33"/>
        <end position="115"/>
    </location>
</feature>
<evidence type="ECO:0000259" key="2">
    <source>
        <dbReference type="Pfam" id="PF20434"/>
    </source>
</evidence>
<dbReference type="Pfam" id="PF20434">
    <property type="entry name" value="BD-FAE"/>
    <property type="match status" value="1"/>
</dbReference>
<dbReference type="EMBL" id="QEAP01000556">
    <property type="protein sequence ID" value="TPX64247.1"/>
    <property type="molecule type" value="Genomic_DNA"/>
</dbReference>
<sequence length="322" mass="35042">MACVQLLDIPIATGDADVPSSQPEHGPAYQTVDLYVPEGAGKETPLLVFIHGGAWRSNKPSGYADLGVTFSQNHSVGVAIVGYRLSTRIKDTATAPIKHPAHTHDVGAAVAWLMASILFDGHATATGNETKDKAASVLNSWNPERVFVMGHSCGAHTGSLLFMDSEYIHAPLKLFLKDTPHQNIQPTAWVPRIKGYIGAEGIYDIPLLVKTFPTYKDWFIVDAFGEEETGAWALGSPTRLTPVLHSMPPADHLIVQSVGDELVDVAQAKCWLDTLSDIKKNGGSALDKWTLDYNVDRLSSNHDDVLKDAAFFELVSKWIHAH</sequence>
<reference evidence="3 4" key="1">
    <citation type="journal article" date="2019" name="Sci. Rep.">
        <title>Comparative genomics of chytrid fungi reveal insights into the obligate biotrophic and pathogenic lifestyle of Synchytrium endobioticum.</title>
        <authorList>
            <person name="van de Vossenberg B.T.L.H."/>
            <person name="Warris S."/>
            <person name="Nguyen H.D.T."/>
            <person name="van Gent-Pelzer M.P.E."/>
            <person name="Joly D.L."/>
            <person name="van de Geest H.C."/>
            <person name="Bonants P.J.M."/>
            <person name="Smith D.S."/>
            <person name="Levesque C.A."/>
            <person name="van der Lee T.A.J."/>
        </authorList>
    </citation>
    <scope>NUCLEOTIDE SEQUENCE [LARGE SCALE GENOMIC DNA]</scope>
    <source>
        <strain evidence="3 4">CBS 675.73</strain>
    </source>
</reference>
<dbReference type="STRING" id="246404.A0A507ELK8"/>
<keyword evidence="1" id="KW-0378">Hydrolase</keyword>
<gene>
    <name evidence="3" type="ORF">CcCBS67573_g08461</name>
</gene>
<dbReference type="SUPFAM" id="SSF53474">
    <property type="entry name" value="alpha/beta-Hydrolases"/>
    <property type="match status" value="1"/>
</dbReference>
<accession>A0A507ELK8</accession>
<dbReference type="InterPro" id="IPR049492">
    <property type="entry name" value="BD-FAE-like_dom"/>
</dbReference>
<comment type="caution">
    <text evidence="3">The sequence shown here is derived from an EMBL/GenBank/DDBJ whole genome shotgun (WGS) entry which is preliminary data.</text>
</comment>
<dbReference type="GO" id="GO:0016787">
    <property type="term" value="F:hydrolase activity"/>
    <property type="evidence" value="ECO:0007669"/>
    <property type="project" value="UniProtKB-KW"/>
</dbReference>
<name>A0A507ELK8_9FUNG</name>
<dbReference type="AlphaFoldDB" id="A0A507ELK8"/>
<evidence type="ECO:0000313" key="4">
    <source>
        <dbReference type="Proteomes" id="UP000320333"/>
    </source>
</evidence>
<dbReference type="OrthoDB" id="6495301at2759"/>